<gene>
    <name evidence="2" type="ORF">g.45829</name>
</gene>
<reference evidence="2" key="1">
    <citation type="submission" date="2015-12" db="EMBL/GenBank/DDBJ databases">
        <title>De novo transcriptome assembly of four potential Pierce s Disease insect vectors from Arizona vineyards.</title>
        <authorList>
            <person name="Tassone E.E."/>
        </authorList>
    </citation>
    <scope>NUCLEOTIDE SEQUENCE</scope>
</reference>
<dbReference type="AlphaFoldDB" id="A0A1B6CXR4"/>
<evidence type="ECO:0000256" key="1">
    <source>
        <dbReference type="SAM" id="SignalP"/>
    </source>
</evidence>
<proteinExistence type="predicted"/>
<evidence type="ECO:0000313" key="2">
    <source>
        <dbReference type="EMBL" id="JAS18270.1"/>
    </source>
</evidence>
<dbReference type="EMBL" id="GEDC01019028">
    <property type="protein sequence ID" value="JAS18270.1"/>
    <property type="molecule type" value="Transcribed_RNA"/>
</dbReference>
<sequence length="145" mass="16820">MVLTVCLIFVSIYLYSDAFNVALIENEEDSMTNCIKQIIEQYFKMLPITFIKEDVLKSASALNLLKTLNAAKLIQSKHNLSSQHSFYIFFLSKNEQISITTLNKISYSDKPKFMIVLSDVLNKYLFDKATIFWKSQFLEILILLK</sequence>
<feature type="non-terminal residue" evidence="2">
    <location>
        <position position="145"/>
    </location>
</feature>
<feature type="signal peptide" evidence="1">
    <location>
        <begin position="1"/>
        <end position="18"/>
    </location>
</feature>
<feature type="chain" id="PRO_5008580763" evidence="1">
    <location>
        <begin position="19"/>
        <end position="145"/>
    </location>
</feature>
<accession>A0A1B6CXR4</accession>
<name>A0A1B6CXR4_9HEMI</name>
<organism evidence="2">
    <name type="scientific">Clastoptera arizonana</name>
    <name type="common">Arizona spittle bug</name>
    <dbReference type="NCBI Taxonomy" id="38151"/>
    <lineage>
        <taxon>Eukaryota</taxon>
        <taxon>Metazoa</taxon>
        <taxon>Ecdysozoa</taxon>
        <taxon>Arthropoda</taxon>
        <taxon>Hexapoda</taxon>
        <taxon>Insecta</taxon>
        <taxon>Pterygota</taxon>
        <taxon>Neoptera</taxon>
        <taxon>Paraneoptera</taxon>
        <taxon>Hemiptera</taxon>
        <taxon>Auchenorrhyncha</taxon>
        <taxon>Cercopoidea</taxon>
        <taxon>Clastopteridae</taxon>
        <taxon>Clastoptera</taxon>
    </lineage>
</organism>
<protein>
    <submittedName>
        <fullName evidence="2">Uncharacterized protein</fullName>
    </submittedName>
</protein>
<keyword evidence="1" id="KW-0732">Signal</keyword>